<feature type="region of interest" description="Disordered" evidence="7">
    <location>
        <begin position="757"/>
        <end position="873"/>
    </location>
</feature>
<evidence type="ECO:0000259" key="9">
    <source>
        <dbReference type="PROSITE" id="PS50003"/>
    </source>
</evidence>
<feature type="compositionally biased region" description="Acidic residues" evidence="7">
    <location>
        <begin position="1302"/>
        <end position="1312"/>
    </location>
</feature>
<feature type="compositionally biased region" description="Gly residues" evidence="7">
    <location>
        <begin position="247"/>
        <end position="263"/>
    </location>
</feature>
<dbReference type="Pfam" id="PF00018">
    <property type="entry name" value="SH3_1"/>
    <property type="match status" value="1"/>
</dbReference>
<feature type="region of interest" description="Disordered" evidence="7">
    <location>
        <begin position="302"/>
        <end position="366"/>
    </location>
</feature>
<feature type="compositionally biased region" description="Low complexity" evidence="7">
    <location>
        <begin position="1106"/>
        <end position="1126"/>
    </location>
</feature>
<dbReference type="GeneID" id="14915144"/>
<keyword evidence="4" id="KW-0862">Zinc</keyword>
<feature type="region of interest" description="Disordered" evidence="7">
    <location>
        <begin position="458"/>
        <end position="560"/>
    </location>
</feature>
<dbReference type="PROSITE" id="PS50003">
    <property type="entry name" value="PH_DOMAIN"/>
    <property type="match status" value="1"/>
</dbReference>
<dbReference type="InterPro" id="IPR001849">
    <property type="entry name" value="PH_domain"/>
</dbReference>
<feature type="compositionally biased region" description="Low complexity" evidence="7">
    <location>
        <begin position="218"/>
        <end position="228"/>
    </location>
</feature>
<reference evidence="11 12" key="1">
    <citation type="journal article" date="2013" name="Genome Biol.">
        <title>Genome of Acanthamoeba castellanii highlights extensive lateral gene transfer and early evolution of tyrosine kinase signaling.</title>
        <authorList>
            <person name="Clarke M."/>
            <person name="Lohan A.J."/>
            <person name="Liu B."/>
            <person name="Lagkouvardos I."/>
            <person name="Roy S."/>
            <person name="Zafar N."/>
            <person name="Bertelli C."/>
            <person name="Schilde C."/>
            <person name="Kianianmomeni A."/>
            <person name="Burglin T.R."/>
            <person name="Frech C."/>
            <person name="Turcotte B."/>
            <person name="Kopec K.O."/>
            <person name="Synnott J.M."/>
            <person name="Choo C."/>
            <person name="Paponov I."/>
            <person name="Finkler A."/>
            <person name="Soon Heng Tan C."/>
            <person name="Hutchins A.P."/>
            <person name="Weinmeier T."/>
            <person name="Rattei T."/>
            <person name="Chu J.S."/>
            <person name="Gimenez G."/>
            <person name="Irimia M."/>
            <person name="Rigden D.J."/>
            <person name="Fitzpatrick D.A."/>
            <person name="Lorenzo-Morales J."/>
            <person name="Bateman A."/>
            <person name="Chiu C.H."/>
            <person name="Tang P."/>
            <person name="Hegemann P."/>
            <person name="Fromm H."/>
            <person name="Raoult D."/>
            <person name="Greub G."/>
            <person name="Miranda-Saavedra D."/>
            <person name="Chen N."/>
            <person name="Nash P."/>
            <person name="Ginger M.L."/>
            <person name="Horn M."/>
            <person name="Schaap P."/>
            <person name="Caler L."/>
            <person name="Loftus B."/>
        </authorList>
    </citation>
    <scope>NUCLEOTIDE SEQUENCE [LARGE SCALE GENOMIC DNA]</scope>
    <source>
        <strain evidence="11 12">Neff</strain>
    </source>
</reference>
<evidence type="ECO:0000259" key="8">
    <source>
        <dbReference type="PROSITE" id="PS50002"/>
    </source>
</evidence>
<dbReference type="InterPro" id="IPR000306">
    <property type="entry name" value="Znf_FYVE"/>
</dbReference>
<evidence type="ECO:0000313" key="12">
    <source>
        <dbReference type="Proteomes" id="UP000011083"/>
    </source>
</evidence>
<dbReference type="Gene3D" id="3.30.40.10">
    <property type="entry name" value="Zinc/RING finger domain, C3HC4 (zinc finger)"/>
    <property type="match status" value="1"/>
</dbReference>
<feature type="compositionally biased region" description="Acidic residues" evidence="7">
    <location>
        <begin position="851"/>
        <end position="866"/>
    </location>
</feature>
<dbReference type="InterPro" id="IPR036028">
    <property type="entry name" value="SH3-like_dom_sf"/>
</dbReference>
<feature type="compositionally biased region" description="Acidic residues" evidence="7">
    <location>
        <begin position="524"/>
        <end position="559"/>
    </location>
</feature>
<dbReference type="Gene3D" id="2.30.30.40">
    <property type="entry name" value="SH3 Domains"/>
    <property type="match status" value="1"/>
</dbReference>
<dbReference type="SMART" id="SM00064">
    <property type="entry name" value="FYVE"/>
    <property type="match status" value="1"/>
</dbReference>
<dbReference type="InterPro" id="IPR011011">
    <property type="entry name" value="Znf_FYVE_PHD"/>
</dbReference>
<dbReference type="InterPro" id="IPR013083">
    <property type="entry name" value="Znf_RING/FYVE/PHD"/>
</dbReference>
<dbReference type="SUPFAM" id="SSF50044">
    <property type="entry name" value="SH3-domain"/>
    <property type="match status" value="1"/>
</dbReference>
<dbReference type="InterPro" id="IPR001452">
    <property type="entry name" value="SH3_domain"/>
</dbReference>
<organism evidence="11 12">
    <name type="scientific">Acanthamoeba castellanii (strain ATCC 30010 / Neff)</name>
    <dbReference type="NCBI Taxonomy" id="1257118"/>
    <lineage>
        <taxon>Eukaryota</taxon>
        <taxon>Amoebozoa</taxon>
        <taxon>Discosea</taxon>
        <taxon>Longamoebia</taxon>
        <taxon>Centramoebida</taxon>
        <taxon>Acanthamoebidae</taxon>
        <taxon>Acanthamoeba</taxon>
    </lineage>
</organism>
<proteinExistence type="predicted"/>
<evidence type="ECO:0000256" key="2">
    <source>
        <dbReference type="ARBA" id="ARBA00022723"/>
    </source>
</evidence>
<dbReference type="InterPro" id="IPR017455">
    <property type="entry name" value="Znf_FYVE-rel"/>
</dbReference>
<dbReference type="PANTHER" id="PTHR46319">
    <property type="entry name" value="ZINC FINGER FYVE DOMAIN-CONTAINING PROTEIN"/>
    <property type="match status" value="1"/>
</dbReference>
<name>L8GNR9_ACACF</name>
<evidence type="ECO:0000259" key="10">
    <source>
        <dbReference type="PROSITE" id="PS50178"/>
    </source>
</evidence>
<feature type="compositionally biased region" description="Basic residues" evidence="7">
    <location>
        <begin position="798"/>
        <end position="808"/>
    </location>
</feature>
<keyword evidence="3 5" id="KW-0863">Zinc-finger</keyword>
<dbReference type="SUPFAM" id="SSF50729">
    <property type="entry name" value="PH domain-like"/>
    <property type="match status" value="1"/>
</dbReference>
<feature type="domain" description="PH" evidence="9">
    <location>
        <begin position="5"/>
        <end position="114"/>
    </location>
</feature>
<feature type="domain" description="FYVE-type" evidence="10">
    <location>
        <begin position="1384"/>
        <end position="1444"/>
    </location>
</feature>
<sequence>MQTSADTVEGWLLKQGAKGLRKGFKKRWFSLHANRLHYFENKGDPQAKSLGFIDILAASAVVPAFPTPSSTNSSTKSAGNCEFQVVTPQRVYALVAASEQEMKQWVAALDTHRQRLIRQSRDGQDAANLRRGSVGALSSPASAFVAGTSSGRPQPPTARRAVHTMTPQQGRQFEIGRRPTDATATVHTTEPTSGSAGAAMSSSPSAVSRELSGLSLQSGSNRRSVLSSSQTLTAVDDAVAHINVGDGSEGVGSEGGGGSGGEDAGLARENKRLQFKVAELERDLDEREEMLKELKREIVKDLRELADKHRQRDDEMRQLRDELAFAHQKLNELQPPKSESEEKSESEKSENGASGDKDAVIRDQQRQIEGLKAQLQERIEEEAAKMREKVRFAIDKLKQEQEAEIRRLSQQKVGAAGGAGDDAEQLRQENAALREEVKRVVEKMDALVRKAHQLLLGATGADEGAAAVVEPEPEPVGKRADDVSTLQVEAGGKRADDVSTASDTEGGVVTYGRRKVALSKPDPGDEDDDEDDEDDDDDDDEEEDDDEDDESDEEDDADDNLLRAEALYDFAARNENEISFTKGEVLIVHEKDTSGWWKAEVRRKRKKQGRGSAATSGAPAAATIGVVPSNYLRVLYKAPSFNFKLSSKVNLSIRELQKKCGFITPEETKKTTTTKEKKKKKRKKTRKTTTTKKNDDDAINANGGGNDDEGDEELKSIRQRTASISENRAEMIAGVQALLLEQRGFLARQKELLRTRTPTARPDLVRDLQAGSGGGESTSTGSAAALVHLTRSRPTISGKRRPSRRLRSAHVNSDVRAPTGAGENESEKEKEEERNEELNEKENEKESESESDKEEEREEVVDEEQETTSMATMMKELQWRLEKAEEVIEANRMELEMATEKEMILRLEMRSLSLESKTSQAEVELERERAAELAARVEALAEAVREREAEIALWRASSRTSVRAAENESDDIKEKNEDGDANKEKSEGEEARVQTGQEKNEEKSEAEEATTEVVVYKKNETVDASSSERLMEEIMARNRRVEELELEVRERGEVIEKLMMEVRAREEEKERERERADAESWWTEERQRLLGLIGTPPPTAPDADVSTAASTPTTPTTSTEPAPAEPDVARGNVAEVEELRERAQRLEAEKAARREEEHIGEELIRLQAQLIAHMVGMVAADPTAAATTTAAQPSREDQAAEVRQLLEELDYLARKRQALLAARKELAAAADADGGAAETPAVRARRATTVMAMRRRSIFPAGAAPPPLPSLPSLASSLEKAATSSVVNEAADVSKPEKDDAAPDDDDDEGEEEVRPTVVIGDKRDSGGRERSKRLSSPLSPPPPDGPLMRAKEKKIRKLTAKLAKKKMEGREVTVGAGPEWVLDVMVPECVGCHAQFTLIKRRHHCRNCGKVFCGKCTSLSCSIEELGYTEPVRVCEPCFAVLHTNQRRRPW</sequence>
<dbReference type="OrthoDB" id="25417at2759"/>
<feature type="compositionally biased region" description="Basic and acidic residues" evidence="7">
    <location>
        <begin position="970"/>
        <end position="1003"/>
    </location>
</feature>
<feature type="compositionally biased region" description="Basic residues" evidence="7">
    <location>
        <begin position="676"/>
        <end position="690"/>
    </location>
</feature>
<dbReference type="GO" id="GO:0031901">
    <property type="term" value="C:early endosome membrane"/>
    <property type="evidence" value="ECO:0007669"/>
    <property type="project" value="TreeGrafter"/>
</dbReference>
<feature type="compositionally biased region" description="Polar residues" evidence="7">
    <location>
        <begin position="182"/>
        <end position="192"/>
    </location>
</feature>
<feature type="compositionally biased region" description="Basic and acidic residues" evidence="7">
    <location>
        <begin position="302"/>
        <end position="324"/>
    </location>
</feature>
<evidence type="ECO:0000256" key="6">
    <source>
        <dbReference type="PROSITE-ProRule" id="PRU00192"/>
    </source>
</evidence>
<feature type="region of interest" description="Disordered" evidence="7">
    <location>
        <begin position="1283"/>
        <end position="1349"/>
    </location>
</feature>
<dbReference type="Pfam" id="PF01363">
    <property type="entry name" value="FYVE"/>
    <property type="match status" value="1"/>
</dbReference>
<feature type="region of interest" description="Disordered" evidence="7">
    <location>
        <begin position="164"/>
        <end position="228"/>
    </location>
</feature>
<dbReference type="KEGG" id="acan:ACA1_078060"/>
<accession>L8GNR9</accession>
<dbReference type="SMART" id="SM00233">
    <property type="entry name" value="PH"/>
    <property type="match status" value="1"/>
</dbReference>
<dbReference type="OMA" id="ETHEEYN"/>
<feature type="region of interest" description="Disordered" evidence="7">
    <location>
        <begin position="1092"/>
        <end position="1130"/>
    </location>
</feature>
<evidence type="ECO:0000256" key="5">
    <source>
        <dbReference type="PROSITE-ProRule" id="PRU00091"/>
    </source>
</evidence>
<feature type="region of interest" description="Disordered" evidence="7">
    <location>
        <begin position="668"/>
        <end position="712"/>
    </location>
</feature>
<dbReference type="RefSeq" id="XP_004336587.1">
    <property type="nucleotide sequence ID" value="XM_004336539.1"/>
</dbReference>
<dbReference type="SMART" id="SM00326">
    <property type="entry name" value="SH3"/>
    <property type="match status" value="1"/>
</dbReference>
<dbReference type="PROSITE" id="PS50002">
    <property type="entry name" value="SH3"/>
    <property type="match status" value="1"/>
</dbReference>
<evidence type="ECO:0000256" key="1">
    <source>
        <dbReference type="ARBA" id="ARBA00022443"/>
    </source>
</evidence>
<dbReference type="SUPFAM" id="SSF57903">
    <property type="entry name" value="FYVE/PHD zinc finger"/>
    <property type="match status" value="1"/>
</dbReference>
<feature type="compositionally biased region" description="Basic and acidic residues" evidence="7">
    <location>
        <begin position="1292"/>
        <end position="1301"/>
    </location>
</feature>
<feature type="compositionally biased region" description="Low complexity" evidence="7">
    <location>
        <begin position="193"/>
        <end position="208"/>
    </location>
</feature>
<protein>
    <submittedName>
        <fullName evidence="11">FYVE zinc finger domain containing protein</fullName>
    </submittedName>
</protein>
<keyword evidence="12" id="KW-1185">Reference proteome</keyword>
<dbReference type="InterPro" id="IPR011993">
    <property type="entry name" value="PH-like_dom_sf"/>
</dbReference>
<feature type="region of interest" description="Disordered" evidence="7">
    <location>
        <begin position="956"/>
        <end position="1027"/>
    </location>
</feature>
<feature type="compositionally biased region" description="Basic and acidic residues" evidence="7">
    <location>
        <begin position="338"/>
        <end position="366"/>
    </location>
</feature>
<keyword evidence="2" id="KW-0479">Metal-binding</keyword>
<dbReference type="PROSITE" id="PS50178">
    <property type="entry name" value="ZF_FYVE"/>
    <property type="match status" value="1"/>
</dbReference>
<dbReference type="CDD" id="cd00174">
    <property type="entry name" value="SH3"/>
    <property type="match status" value="1"/>
</dbReference>
<dbReference type="Proteomes" id="UP000011083">
    <property type="component" value="Unassembled WGS sequence"/>
</dbReference>
<dbReference type="Pfam" id="PF00169">
    <property type="entry name" value="PH"/>
    <property type="match status" value="1"/>
</dbReference>
<dbReference type="GO" id="GO:0016197">
    <property type="term" value="P:endosomal transport"/>
    <property type="evidence" value="ECO:0007669"/>
    <property type="project" value="TreeGrafter"/>
</dbReference>
<feature type="domain" description="SH3" evidence="8">
    <location>
        <begin position="559"/>
        <end position="637"/>
    </location>
</feature>
<dbReference type="VEuPathDB" id="AmoebaDB:ACA1_078060"/>
<dbReference type="PRINTS" id="PR00452">
    <property type="entry name" value="SH3DOMAIN"/>
</dbReference>
<feature type="region of interest" description="Disordered" evidence="7">
    <location>
        <begin position="245"/>
        <end position="267"/>
    </location>
</feature>
<feature type="compositionally biased region" description="Basic and acidic residues" evidence="7">
    <location>
        <begin position="1321"/>
        <end position="1330"/>
    </location>
</feature>
<dbReference type="EMBL" id="KB008051">
    <property type="protein sequence ID" value="ELR14574.1"/>
    <property type="molecule type" value="Genomic_DNA"/>
</dbReference>
<keyword evidence="1 6" id="KW-0728">SH3 domain</keyword>
<feature type="compositionally biased region" description="Basic and acidic residues" evidence="7">
    <location>
        <begin position="825"/>
        <end position="850"/>
    </location>
</feature>
<dbReference type="GO" id="GO:0008270">
    <property type="term" value="F:zinc ion binding"/>
    <property type="evidence" value="ECO:0007669"/>
    <property type="project" value="UniProtKB-KW"/>
</dbReference>
<evidence type="ECO:0000256" key="4">
    <source>
        <dbReference type="ARBA" id="ARBA00022833"/>
    </source>
</evidence>
<evidence type="ECO:0000256" key="7">
    <source>
        <dbReference type="SAM" id="MobiDB-lite"/>
    </source>
</evidence>
<dbReference type="PANTHER" id="PTHR46319:SF3">
    <property type="entry name" value="ZINC FINGER FYVE DOMAIN-CONTAINING PROTEIN"/>
    <property type="match status" value="1"/>
</dbReference>
<gene>
    <name evidence="11" type="ORF">ACA1_078060</name>
</gene>
<evidence type="ECO:0000256" key="3">
    <source>
        <dbReference type="ARBA" id="ARBA00022771"/>
    </source>
</evidence>
<evidence type="ECO:0000313" key="11">
    <source>
        <dbReference type="EMBL" id="ELR14574.1"/>
    </source>
</evidence>
<dbReference type="Gene3D" id="2.30.29.30">
    <property type="entry name" value="Pleckstrin-homology domain (PH domain)/Phosphotyrosine-binding domain (PTB)"/>
    <property type="match status" value="1"/>
</dbReference>